<dbReference type="PROSITE" id="PS50126">
    <property type="entry name" value="S1"/>
    <property type="match status" value="1"/>
</dbReference>
<keyword evidence="7 8" id="KW-0694">RNA-binding</keyword>
<dbReference type="GO" id="GO:0003723">
    <property type="term" value="F:RNA binding"/>
    <property type="evidence" value="ECO:0007669"/>
    <property type="project" value="UniProtKB-UniRule"/>
</dbReference>
<dbReference type="Pfam" id="PF00773">
    <property type="entry name" value="RNB"/>
    <property type="match status" value="1"/>
</dbReference>
<protein>
    <recommendedName>
        <fullName evidence="8">Ribonuclease R</fullName>
        <shortName evidence="8">RNase R</shortName>
        <ecNumber evidence="8">3.1.13.1</ecNumber>
    </recommendedName>
</protein>
<dbReference type="GO" id="GO:0005829">
    <property type="term" value="C:cytosol"/>
    <property type="evidence" value="ECO:0007669"/>
    <property type="project" value="TreeGrafter"/>
</dbReference>
<dbReference type="RefSeq" id="WP_068623110.1">
    <property type="nucleotide sequence ID" value="NZ_FJNB01000012.1"/>
</dbReference>
<comment type="catalytic activity">
    <reaction evidence="1 8">
        <text>Exonucleolytic cleavage in the 3'- to 5'-direction to yield nucleoside 5'-phosphates.</text>
        <dbReference type="EC" id="3.1.13.1"/>
    </reaction>
</comment>
<reference evidence="11 13" key="1">
    <citation type="submission" date="2016-02" db="EMBL/GenBank/DDBJ databases">
        <authorList>
            <person name="Wen L."/>
            <person name="He K."/>
            <person name="Yang H."/>
        </authorList>
    </citation>
    <scope>NUCLEOTIDE SEQUENCE [LARGE SCALE GENOMIC DNA]</scope>
    <source>
        <strain evidence="11">Trichococcus_R210</strain>
    </source>
</reference>
<dbReference type="SMART" id="SM00955">
    <property type="entry name" value="RNB"/>
    <property type="match status" value="1"/>
</dbReference>
<comment type="subcellular location">
    <subcellularLocation>
        <location evidence="2 8">Cytoplasm</location>
    </subcellularLocation>
</comment>
<dbReference type="Proteomes" id="UP000076878">
    <property type="component" value="Unassembled WGS sequence"/>
</dbReference>
<dbReference type="Pfam" id="PF17876">
    <property type="entry name" value="CSD2"/>
    <property type="match status" value="1"/>
</dbReference>
<feature type="domain" description="S1 motif" evidence="10">
    <location>
        <begin position="640"/>
        <end position="720"/>
    </location>
</feature>
<evidence type="ECO:0000256" key="5">
    <source>
        <dbReference type="ARBA" id="ARBA00022801"/>
    </source>
</evidence>
<dbReference type="Proteomes" id="UP000199280">
    <property type="component" value="Unassembled WGS sequence"/>
</dbReference>
<evidence type="ECO:0000256" key="9">
    <source>
        <dbReference type="SAM" id="MobiDB-lite"/>
    </source>
</evidence>
<evidence type="ECO:0000256" key="8">
    <source>
        <dbReference type="HAMAP-Rule" id="MF_01895"/>
    </source>
</evidence>
<dbReference type="EMBL" id="FJNB01000012">
    <property type="protein sequence ID" value="CZR00330.1"/>
    <property type="molecule type" value="Genomic_DNA"/>
</dbReference>
<dbReference type="STRING" id="640938.TR210_1722"/>
<proteinExistence type="inferred from homology"/>
<evidence type="ECO:0000256" key="1">
    <source>
        <dbReference type="ARBA" id="ARBA00001849"/>
    </source>
</evidence>
<comment type="similarity">
    <text evidence="8">Belongs to the RNR ribonuclease family. RNase R subfamily.</text>
</comment>
<dbReference type="GO" id="GO:0008859">
    <property type="term" value="F:exoribonuclease II activity"/>
    <property type="evidence" value="ECO:0007669"/>
    <property type="project" value="UniProtKB-UniRule"/>
</dbReference>
<accession>A0A143YW39</accession>
<reference evidence="12 14" key="2">
    <citation type="submission" date="2016-10" db="EMBL/GenBank/DDBJ databases">
        <authorList>
            <person name="Varghese N."/>
            <person name="Submissions S."/>
        </authorList>
    </citation>
    <scope>NUCLEOTIDE SEQUENCE [LARGE SCALE GENOMIC DNA]</scope>
    <source>
        <strain evidence="12 14">DSM 22150</strain>
    </source>
</reference>
<keyword evidence="6 8" id="KW-0269">Exonuclease</keyword>
<dbReference type="HAMAP" id="MF_01895">
    <property type="entry name" value="RNase_R"/>
    <property type="match status" value="1"/>
</dbReference>
<dbReference type="PANTHER" id="PTHR23355">
    <property type="entry name" value="RIBONUCLEASE"/>
    <property type="match status" value="1"/>
</dbReference>
<dbReference type="SUPFAM" id="SSF50249">
    <property type="entry name" value="Nucleic acid-binding proteins"/>
    <property type="match status" value="4"/>
</dbReference>
<evidence type="ECO:0000313" key="14">
    <source>
        <dbReference type="Proteomes" id="UP000199280"/>
    </source>
</evidence>
<dbReference type="AlphaFoldDB" id="A0A143YW39"/>
<gene>
    <name evidence="8" type="primary">rnr</name>
    <name evidence="12" type="ORF">SAMN05216375_11281</name>
    <name evidence="11" type="ORF">TR210_1722</name>
</gene>
<dbReference type="Pfam" id="PF00575">
    <property type="entry name" value="S1"/>
    <property type="match status" value="1"/>
</dbReference>
<feature type="compositionally biased region" description="Basic and acidic residues" evidence="9">
    <location>
        <begin position="751"/>
        <end position="770"/>
    </location>
</feature>
<dbReference type="InterPro" id="IPR011805">
    <property type="entry name" value="RNase_R"/>
</dbReference>
<feature type="region of interest" description="Disordered" evidence="9">
    <location>
        <begin position="731"/>
        <end position="788"/>
    </location>
</feature>
<dbReference type="InterPro" id="IPR003029">
    <property type="entry name" value="S1_domain"/>
</dbReference>
<dbReference type="NCBIfam" id="TIGR02063">
    <property type="entry name" value="RNase_R"/>
    <property type="match status" value="1"/>
</dbReference>
<evidence type="ECO:0000256" key="2">
    <source>
        <dbReference type="ARBA" id="ARBA00004496"/>
    </source>
</evidence>
<keyword evidence="4 8" id="KW-0540">Nuclease</keyword>
<feature type="compositionally biased region" description="Basic residues" evidence="9">
    <location>
        <begin position="738"/>
        <end position="750"/>
    </location>
</feature>
<evidence type="ECO:0000259" key="10">
    <source>
        <dbReference type="PROSITE" id="PS50126"/>
    </source>
</evidence>
<dbReference type="GO" id="GO:0006402">
    <property type="term" value="P:mRNA catabolic process"/>
    <property type="evidence" value="ECO:0007669"/>
    <property type="project" value="TreeGrafter"/>
</dbReference>
<dbReference type="InterPro" id="IPR001900">
    <property type="entry name" value="RNase_II/R"/>
</dbReference>
<comment type="function">
    <text evidence="8">3'-5' exoribonuclease that releases 5'-nucleoside monophosphates and is involved in maturation of structured RNAs.</text>
</comment>
<dbReference type="EMBL" id="FNYT01000012">
    <property type="protein sequence ID" value="SEJ39073.1"/>
    <property type="molecule type" value="Genomic_DNA"/>
</dbReference>
<dbReference type="InterPro" id="IPR022966">
    <property type="entry name" value="RNase_II/R_CS"/>
</dbReference>
<name>A0A143YW39_9LACT</name>
<keyword evidence="3 8" id="KW-0963">Cytoplasm</keyword>
<evidence type="ECO:0000256" key="3">
    <source>
        <dbReference type="ARBA" id="ARBA00022490"/>
    </source>
</evidence>
<keyword evidence="5 8" id="KW-0378">Hydrolase</keyword>
<organism evidence="11 13">
    <name type="scientific">Trichococcus ilyis</name>
    <dbReference type="NCBI Taxonomy" id="640938"/>
    <lineage>
        <taxon>Bacteria</taxon>
        <taxon>Bacillati</taxon>
        <taxon>Bacillota</taxon>
        <taxon>Bacilli</taxon>
        <taxon>Lactobacillales</taxon>
        <taxon>Carnobacteriaceae</taxon>
        <taxon>Trichococcus</taxon>
    </lineage>
</organism>
<evidence type="ECO:0000313" key="12">
    <source>
        <dbReference type="EMBL" id="SEJ39073.1"/>
    </source>
</evidence>
<dbReference type="NCBIfam" id="TIGR00358">
    <property type="entry name" value="3_prime_RNase"/>
    <property type="match status" value="1"/>
</dbReference>
<dbReference type="PROSITE" id="PS01175">
    <property type="entry name" value="RIBONUCLEASE_II"/>
    <property type="match status" value="1"/>
</dbReference>
<dbReference type="EC" id="3.1.13.1" evidence="8"/>
<feature type="compositionally biased region" description="Basic residues" evidence="9">
    <location>
        <begin position="774"/>
        <end position="788"/>
    </location>
</feature>
<dbReference type="CDD" id="cd04471">
    <property type="entry name" value="S1_RNase_R"/>
    <property type="match status" value="1"/>
</dbReference>
<dbReference type="InterPro" id="IPR013223">
    <property type="entry name" value="RNase_B_OB_dom"/>
</dbReference>
<sequence>MRKIDQIQIDVLAYFQEHAAKSMSLKEVSEALGYTDSSDFKALVKVFAQLEERGILVLNKTGQFRLKAQGATLTGTFRSNDRGFGFVTIDPNENDLFIPRGRTGSAMDGDTVEVKVTREAEPWNDKGVEAEVTAVLTRKSNQVVGEFVPYDSDRREETGYLGFVVPQDTKINNIVVYIKPEGIHPVEGSVCLVEITSYPTPQNPIKMEGLVTKEIGHKDAPGVDILAILYKFGIPSEFPEDVLAQAEGIPLEIPAEALEGRRDLRSEQIVTIDGADAKDLDDAISLKRLENGHYLLGVHIADVSYYVTENSPIDREAYERGTSVYLTDRVVPMLPQKLSNGICSLLPHEDRLTMSCEMELDADGEVVAYDIFPSVIESKQRMTYSDVNAILTDHDKKLREKYSDFVPMFEEMAILHEILLKKRQKRGAIDFESDEAKIIVDENGHPLDIYVQDRGVGERLIESFMLSANETIAHHFTKANLPFIYRIHEQPDPTKMMRFLEFVTTFGILVSGTHENVKPKQLQAVLAKVKDEPYEAVVSTTLLRSMQQAKYDAVPVGHYGLAAKDYTHFTSPIRRYPDLIVHRLIRTYGKGIVDPQLVEKWKGQLPDIAVQSSQMERRSVDAERETESLKKAEFMMDKVGQEFEGVISSVTKFGIFVQLPNTVEGLVHISKMTEDYFNYIESHMLLMGERTGVIYRIGQKVKIKVEKSDPVTREIDFSLVIDKEKVQSQSDQDLVKQIRSKIPKGKKRKPGQSDRDSGPRKKTAKGKEPFYSRPAKKAKGKKGRGKKK</sequence>
<dbReference type="InterPro" id="IPR050180">
    <property type="entry name" value="RNR_Ribonuclease"/>
</dbReference>
<evidence type="ECO:0000256" key="7">
    <source>
        <dbReference type="ARBA" id="ARBA00022884"/>
    </source>
</evidence>
<dbReference type="OrthoDB" id="9764149at2"/>
<evidence type="ECO:0000313" key="13">
    <source>
        <dbReference type="Proteomes" id="UP000076878"/>
    </source>
</evidence>
<dbReference type="InterPro" id="IPR012340">
    <property type="entry name" value="NA-bd_OB-fold"/>
</dbReference>
<dbReference type="SMART" id="SM00316">
    <property type="entry name" value="S1"/>
    <property type="match status" value="1"/>
</dbReference>
<dbReference type="PANTHER" id="PTHR23355:SF9">
    <property type="entry name" value="DIS3-LIKE EXONUCLEASE 2"/>
    <property type="match status" value="1"/>
</dbReference>
<dbReference type="InterPro" id="IPR004476">
    <property type="entry name" value="RNase_II/RNase_R"/>
</dbReference>
<dbReference type="InterPro" id="IPR040476">
    <property type="entry name" value="CSD2"/>
</dbReference>
<evidence type="ECO:0000256" key="6">
    <source>
        <dbReference type="ARBA" id="ARBA00022839"/>
    </source>
</evidence>
<dbReference type="Gene3D" id="2.40.50.140">
    <property type="entry name" value="Nucleic acid-binding proteins"/>
    <property type="match status" value="2"/>
</dbReference>
<keyword evidence="14" id="KW-1185">Reference proteome</keyword>
<evidence type="ECO:0000313" key="11">
    <source>
        <dbReference type="EMBL" id="CZR00330.1"/>
    </source>
</evidence>
<dbReference type="Pfam" id="PF08206">
    <property type="entry name" value="OB_RNB"/>
    <property type="match status" value="1"/>
</dbReference>
<evidence type="ECO:0000256" key="4">
    <source>
        <dbReference type="ARBA" id="ARBA00022722"/>
    </source>
</evidence>